<dbReference type="GO" id="GO:0070847">
    <property type="term" value="C:core mediator complex"/>
    <property type="evidence" value="ECO:0007669"/>
    <property type="project" value="TreeGrafter"/>
</dbReference>
<evidence type="ECO:0000256" key="7">
    <source>
        <dbReference type="ARBA" id="ARBA00032012"/>
    </source>
</evidence>
<protein>
    <recommendedName>
        <fullName evidence="3 8">Mediator of RNA polymerase II transcription subunit 18</fullName>
    </recommendedName>
    <alternativeName>
        <fullName evidence="7 8">Mediator complex subunit 18</fullName>
    </alternativeName>
</protein>
<keyword evidence="6 8" id="KW-0539">Nucleus</keyword>
<comment type="function">
    <text evidence="8">Component of the Mediator complex, a coactivator involved in the regulated transcription of nearly all RNA polymerase II-dependent genes. Mediator functions as a bridge to convey information from gene-specific regulatory proteins to the basal RNA polymerase II transcription machinery. Mediator is recruited to promoters by direct interactions with regulatory proteins and serves as a scaffold for the assembly of a functional preinitiation complex with RNA polymerase II and the general transcription factors.</text>
</comment>
<dbReference type="EMBL" id="KN832901">
    <property type="protein sequence ID" value="KIM93008.1"/>
    <property type="molecule type" value="Genomic_DNA"/>
</dbReference>
<sequence>MHELFLTAHIGEEDCPKALQILQGYCAMSPTSILRRRLYWNGPLLHNRGLDPTFITAQGQRARFWSSLSEQLIRQAYTVLLLYDVTRDQFPKAYTPAEEKPELDCDAIQGTLLWTDLPDPANPRPVNSRLLMTIEGEKGLCNLLESSSYKFTGEVVEEGYRFVHDYVVIYLTRYLDVPTEFQEMEYKGKPKVNKTMPSFESLAPFDSENKWILTASLQVLAASDLEHMQKGTDELMKIKADFEGCFDFQMKDRHIFDTRVKQ</sequence>
<evidence type="ECO:0000313" key="9">
    <source>
        <dbReference type="EMBL" id="KIM93008.1"/>
    </source>
</evidence>
<dbReference type="STRING" id="913774.A0A0C3C295"/>
<keyword evidence="5 8" id="KW-0804">Transcription</keyword>
<dbReference type="GO" id="GO:0003712">
    <property type="term" value="F:transcription coregulator activity"/>
    <property type="evidence" value="ECO:0007669"/>
    <property type="project" value="InterPro"/>
</dbReference>
<gene>
    <name evidence="8" type="primary">MED18</name>
    <name evidence="9" type="ORF">OIDMADRAFT_61990</name>
</gene>
<dbReference type="OrthoDB" id="5348092at2759"/>
<evidence type="ECO:0000256" key="3">
    <source>
        <dbReference type="ARBA" id="ARBA00019612"/>
    </source>
</evidence>
<dbReference type="Pfam" id="PF09637">
    <property type="entry name" value="Med18"/>
    <property type="match status" value="1"/>
</dbReference>
<dbReference type="GO" id="GO:0016592">
    <property type="term" value="C:mediator complex"/>
    <property type="evidence" value="ECO:0007669"/>
    <property type="project" value="InterPro"/>
</dbReference>
<evidence type="ECO:0000256" key="8">
    <source>
        <dbReference type="RuleBase" id="RU364150"/>
    </source>
</evidence>
<evidence type="ECO:0000256" key="2">
    <source>
        <dbReference type="ARBA" id="ARBA00009814"/>
    </source>
</evidence>
<dbReference type="HOGENOM" id="CLU_042562_0_0_1"/>
<comment type="subcellular location">
    <subcellularLocation>
        <location evidence="1 8">Nucleus</location>
    </subcellularLocation>
</comment>
<keyword evidence="4 8" id="KW-0805">Transcription regulation</keyword>
<proteinExistence type="inferred from homology"/>
<dbReference type="InParanoid" id="A0A0C3C295"/>
<dbReference type="InterPro" id="IPR019095">
    <property type="entry name" value="Mediator_Med18"/>
</dbReference>
<evidence type="ECO:0000256" key="5">
    <source>
        <dbReference type="ARBA" id="ARBA00023163"/>
    </source>
</evidence>
<organism evidence="9 10">
    <name type="scientific">Oidiodendron maius (strain Zn)</name>
    <dbReference type="NCBI Taxonomy" id="913774"/>
    <lineage>
        <taxon>Eukaryota</taxon>
        <taxon>Fungi</taxon>
        <taxon>Dikarya</taxon>
        <taxon>Ascomycota</taxon>
        <taxon>Pezizomycotina</taxon>
        <taxon>Leotiomycetes</taxon>
        <taxon>Leotiomycetes incertae sedis</taxon>
        <taxon>Myxotrichaceae</taxon>
        <taxon>Oidiodendron</taxon>
    </lineage>
</organism>
<dbReference type="Gene3D" id="2.40.320.10">
    <property type="entry name" value="Hypothetical Protein Pfu-838710-001"/>
    <property type="match status" value="1"/>
</dbReference>
<evidence type="ECO:0000256" key="4">
    <source>
        <dbReference type="ARBA" id="ARBA00023015"/>
    </source>
</evidence>
<reference evidence="10" key="2">
    <citation type="submission" date="2015-01" db="EMBL/GenBank/DDBJ databases">
        <title>Evolutionary Origins and Diversification of the Mycorrhizal Mutualists.</title>
        <authorList>
            <consortium name="DOE Joint Genome Institute"/>
            <consortium name="Mycorrhizal Genomics Consortium"/>
            <person name="Kohler A."/>
            <person name="Kuo A."/>
            <person name="Nagy L.G."/>
            <person name="Floudas D."/>
            <person name="Copeland A."/>
            <person name="Barry K.W."/>
            <person name="Cichocki N."/>
            <person name="Veneault-Fourrey C."/>
            <person name="LaButti K."/>
            <person name="Lindquist E.A."/>
            <person name="Lipzen A."/>
            <person name="Lundell T."/>
            <person name="Morin E."/>
            <person name="Murat C."/>
            <person name="Riley R."/>
            <person name="Ohm R."/>
            <person name="Sun H."/>
            <person name="Tunlid A."/>
            <person name="Henrissat B."/>
            <person name="Grigoriev I.V."/>
            <person name="Hibbett D.S."/>
            <person name="Martin F."/>
        </authorList>
    </citation>
    <scope>NUCLEOTIDE SEQUENCE [LARGE SCALE GENOMIC DNA]</scope>
    <source>
        <strain evidence="10">Zn</strain>
    </source>
</reference>
<dbReference type="AlphaFoldDB" id="A0A0C3C295"/>
<dbReference type="PANTHER" id="PTHR13321:SF2">
    <property type="entry name" value="MEDIATOR OF RNA POLYMERASE II TRANSCRIPTION SUBUNIT 18"/>
    <property type="match status" value="1"/>
</dbReference>
<evidence type="ECO:0000313" key="10">
    <source>
        <dbReference type="Proteomes" id="UP000054321"/>
    </source>
</evidence>
<dbReference type="GO" id="GO:0006357">
    <property type="term" value="P:regulation of transcription by RNA polymerase II"/>
    <property type="evidence" value="ECO:0007669"/>
    <property type="project" value="InterPro"/>
</dbReference>
<dbReference type="GO" id="GO:0006369">
    <property type="term" value="P:termination of RNA polymerase II transcription"/>
    <property type="evidence" value="ECO:0007669"/>
    <property type="project" value="TreeGrafter"/>
</dbReference>
<keyword evidence="10" id="KW-1185">Reference proteome</keyword>
<keyword evidence="8" id="KW-0010">Activator</keyword>
<dbReference type="Proteomes" id="UP000054321">
    <property type="component" value="Unassembled WGS sequence"/>
</dbReference>
<comment type="subunit">
    <text evidence="8">Component of the Mediator complex.</text>
</comment>
<dbReference type="PANTHER" id="PTHR13321">
    <property type="entry name" value="MEDIATOR OF RNA POLYMERASE II TRANSCRIPTION, SUBUNIT 18"/>
    <property type="match status" value="1"/>
</dbReference>
<comment type="similarity">
    <text evidence="2 8">Belongs to the Mediator complex subunit 18 family.</text>
</comment>
<name>A0A0C3C295_OIDMZ</name>
<evidence type="ECO:0000256" key="1">
    <source>
        <dbReference type="ARBA" id="ARBA00004123"/>
    </source>
</evidence>
<accession>A0A0C3C295</accession>
<evidence type="ECO:0000256" key="6">
    <source>
        <dbReference type="ARBA" id="ARBA00023242"/>
    </source>
</evidence>
<reference evidence="9 10" key="1">
    <citation type="submission" date="2014-04" db="EMBL/GenBank/DDBJ databases">
        <authorList>
            <consortium name="DOE Joint Genome Institute"/>
            <person name="Kuo A."/>
            <person name="Martino E."/>
            <person name="Perotto S."/>
            <person name="Kohler A."/>
            <person name="Nagy L.G."/>
            <person name="Floudas D."/>
            <person name="Copeland A."/>
            <person name="Barry K.W."/>
            <person name="Cichocki N."/>
            <person name="Veneault-Fourrey C."/>
            <person name="LaButti K."/>
            <person name="Lindquist E.A."/>
            <person name="Lipzen A."/>
            <person name="Lundell T."/>
            <person name="Morin E."/>
            <person name="Murat C."/>
            <person name="Sun H."/>
            <person name="Tunlid A."/>
            <person name="Henrissat B."/>
            <person name="Grigoriev I.V."/>
            <person name="Hibbett D.S."/>
            <person name="Martin F."/>
            <person name="Nordberg H.P."/>
            <person name="Cantor M.N."/>
            <person name="Hua S.X."/>
        </authorList>
    </citation>
    <scope>NUCLEOTIDE SEQUENCE [LARGE SCALE GENOMIC DNA]</scope>
    <source>
        <strain evidence="9 10">Zn</strain>
    </source>
</reference>